<dbReference type="GO" id="GO:0047429">
    <property type="term" value="F:nucleoside triphosphate diphosphatase activity"/>
    <property type="evidence" value="ECO:0007669"/>
    <property type="project" value="InterPro"/>
</dbReference>
<evidence type="ECO:0008006" key="6">
    <source>
        <dbReference type="Google" id="ProtNLM"/>
    </source>
</evidence>
<sequence>MTSTGISSTTLSRDKQHDGPKLSLEPPPAYQDAPPVSRPRGPAPLNLPALNLIRGKRVILASSSPRRKQLLAQIGLVDLEIIPSTAPEDRDKSLGPLAYVLDTAVQKAQNVYRAEIDSPKGEPAIVIAADTVIATHFGQILEKPRSERHHIEMLKALRDENNGWHKVYTAVVCMAPLDSLADPGYAMEHSVEETAVKFDQSITDELIVSYVKTREGADKAGGYGIQGTGSILVETINGTFDNVVGLPLRTTLRLIEGVIVNPAKQEEVEDEDVI</sequence>
<dbReference type="NCBIfam" id="TIGR00172">
    <property type="entry name" value="maf"/>
    <property type="match status" value="1"/>
</dbReference>
<protein>
    <recommendedName>
        <fullName evidence="6">Maf-like protein</fullName>
    </recommendedName>
</protein>
<dbReference type="HAMAP" id="MF_00528">
    <property type="entry name" value="Maf"/>
    <property type="match status" value="1"/>
</dbReference>
<evidence type="ECO:0000256" key="3">
    <source>
        <dbReference type="SAM" id="MobiDB-lite"/>
    </source>
</evidence>
<accession>A0A6H0XQS9</accession>
<keyword evidence="5" id="KW-1185">Reference proteome</keyword>
<organism evidence="4 5">
    <name type="scientific">Peltaster fructicola</name>
    <dbReference type="NCBI Taxonomy" id="286661"/>
    <lineage>
        <taxon>Eukaryota</taxon>
        <taxon>Fungi</taxon>
        <taxon>Dikarya</taxon>
        <taxon>Ascomycota</taxon>
        <taxon>Pezizomycotina</taxon>
        <taxon>Dothideomycetes</taxon>
        <taxon>Dothideomycetes incertae sedis</taxon>
        <taxon>Peltaster</taxon>
    </lineage>
</organism>
<evidence type="ECO:0000313" key="4">
    <source>
        <dbReference type="EMBL" id="QIW96997.1"/>
    </source>
</evidence>
<dbReference type="InterPro" id="IPR003697">
    <property type="entry name" value="Maf-like"/>
</dbReference>
<evidence type="ECO:0000256" key="2">
    <source>
        <dbReference type="ARBA" id="ARBA00022801"/>
    </source>
</evidence>
<dbReference type="PANTHER" id="PTHR43213">
    <property type="entry name" value="BIFUNCTIONAL DTTP/UTP PYROPHOSPHATASE/METHYLTRANSFERASE PROTEIN-RELATED"/>
    <property type="match status" value="1"/>
</dbReference>
<feature type="region of interest" description="Disordered" evidence="3">
    <location>
        <begin position="1"/>
        <end position="47"/>
    </location>
</feature>
<evidence type="ECO:0000313" key="5">
    <source>
        <dbReference type="Proteomes" id="UP000503462"/>
    </source>
</evidence>
<reference evidence="4 5" key="1">
    <citation type="journal article" date="2016" name="Sci. Rep.">
        <title>Peltaster fructicola genome reveals evolution from an invasive phytopathogen to an ectophytic parasite.</title>
        <authorList>
            <person name="Xu C."/>
            <person name="Chen H."/>
            <person name="Gleason M.L."/>
            <person name="Xu J.R."/>
            <person name="Liu H."/>
            <person name="Zhang R."/>
            <person name="Sun G."/>
        </authorList>
    </citation>
    <scope>NUCLEOTIDE SEQUENCE [LARGE SCALE GENOMIC DNA]</scope>
    <source>
        <strain evidence="4 5">LNHT1506</strain>
    </source>
</reference>
<dbReference type="SUPFAM" id="SSF52972">
    <property type="entry name" value="ITPase-like"/>
    <property type="match status" value="1"/>
</dbReference>
<dbReference type="PANTHER" id="PTHR43213:SF5">
    <property type="entry name" value="BIFUNCTIONAL DTTP_UTP PYROPHOSPHATASE_METHYLTRANSFERASE PROTEIN-RELATED"/>
    <property type="match status" value="1"/>
</dbReference>
<gene>
    <name evidence="4" type="ORF">AMS68_002515</name>
</gene>
<keyword evidence="2" id="KW-0378">Hydrolase</keyword>
<dbReference type="AlphaFoldDB" id="A0A6H0XQS9"/>
<dbReference type="InterPro" id="IPR029001">
    <property type="entry name" value="ITPase-like_fam"/>
</dbReference>
<feature type="compositionally biased region" description="Polar residues" evidence="3">
    <location>
        <begin position="1"/>
        <end position="11"/>
    </location>
</feature>
<evidence type="ECO:0000256" key="1">
    <source>
        <dbReference type="ARBA" id="ARBA00001968"/>
    </source>
</evidence>
<dbReference type="Gene3D" id="3.90.950.10">
    <property type="match status" value="1"/>
</dbReference>
<dbReference type="OrthoDB" id="10267058at2759"/>
<proteinExistence type="inferred from homology"/>
<dbReference type="Proteomes" id="UP000503462">
    <property type="component" value="Chromosome 2"/>
</dbReference>
<name>A0A6H0XQS9_9PEZI</name>
<dbReference type="Pfam" id="PF02545">
    <property type="entry name" value="Maf"/>
    <property type="match status" value="1"/>
</dbReference>
<dbReference type="EMBL" id="CP051140">
    <property type="protein sequence ID" value="QIW96997.1"/>
    <property type="molecule type" value="Genomic_DNA"/>
</dbReference>
<comment type="cofactor">
    <cofactor evidence="1">
        <name>a divalent metal cation</name>
        <dbReference type="ChEBI" id="CHEBI:60240"/>
    </cofactor>
</comment>
<dbReference type="CDD" id="cd00555">
    <property type="entry name" value="Maf"/>
    <property type="match status" value="1"/>
</dbReference>